<dbReference type="InterPro" id="IPR036388">
    <property type="entry name" value="WH-like_DNA-bd_sf"/>
</dbReference>
<protein>
    <submittedName>
        <fullName evidence="6">Transcriptional regulator, CadC</fullName>
    </submittedName>
</protein>
<organism evidence="7">
    <name type="scientific">Granulicella tundricola (strain ATCC BAA-1859 / DSM 23138 / MP5ACTX9)</name>
    <dbReference type="NCBI Taxonomy" id="1198114"/>
    <lineage>
        <taxon>Bacteria</taxon>
        <taxon>Pseudomonadati</taxon>
        <taxon>Acidobacteriota</taxon>
        <taxon>Terriglobia</taxon>
        <taxon>Terriglobales</taxon>
        <taxon>Acidobacteriaceae</taxon>
        <taxon>Granulicella</taxon>
    </lineage>
</organism>
<dbReference type="CDD" id="cd00383">
    <property type="entry name" value="trans_reg_C"/>
    <property type="match status" value="1"/>
</dbReference>
<keyword evidence="2" id="KW-0802">TPR repeat</keyword>
<dbReference type="PROSITE" id="PS51755">
    <property type="entry name" value="OMPR_PHOB"/>
    <property type="match status" value="1"/>
</dbReference>
<dbReference type="Pfam" id="PF00486">
    <property type="entry name" value="Trans_reg_C"/>
    <property type="match status" value="1"/>
</dbReference>
<dbReference type="GO" id="GO:0016020">
    <property type="term" value="C:membrane"/>
    <property type="evidence" value="ECO:0007669"/>
    <property type="project" value="TreeGrafter"/>
</dbReference>
<dbReference type="GO" id="GO:0003677">
    <property type="term" value="F:DNA binding"/>
    <property type="evidence" value="ECO:0007669"/>
    <property type="project" value="UniProtKB-UniRule"/>
</dbReference>
<dbReference type="Proteomes" id="UP000000343">
    <property type="component" value="Chromosome"/>
</dbReference>
<dbReference type="OrthoDB" id="102505at2"/>
<dbReference type="SUPFAM" id="SSF46894">
    <property type="entry name" value="C-terminal effector domain of the bipartite response regulators"/>
    <property type="match status" value="1"/>
</dbReference>
<dbReference type="AlphaFoldDB" id="E8WVR3"/>
<dbReference type="eggNOG" id="COG4783">
    <property type="taxonomic scope" value="Bacteria"/>
</dbReference>
<dbReference type="HOGENOM" id="CLU_361219_0_0_0"/>
<keyword evidence="3 4" id="KW-0238">DNA-binding</keyword>
<dbReference type="InterPro" id="IPR011990">
    <property type="entry name" value="TPR-like_helical_dom_sf"/>
</dbReference>
<proteinExistence type="predicted"/>
<sequence>MVYLFEKFELDDSGFCLFHEGRRVPLEPRALRVLLLFVQNPGKLLQKDFILESVWKATFVEESTLTRAITILRKQLGDDSRAPTYIETVPTLGYRFIAKVETLSAAEPGETHPDAKPSVNQTLEPLPHPLTLEADQDRFPPFAKVNEVLTPNPLSRKHEGRSVKWRNWYLLAVLLPVAGGAELWIHFHHQPILEEKKAVVLSDFENSTGDAVFDGTLREGLTVQLEQSPVLSLISEPRIRNTLRMMSRNPETRLTPVLAREICQRTDSAAMLDGSIASLGSQYVITLHATNCNTGEVLYTEQVQAARKEDVLHALSTVASNLRSRLGESISSIRSLDTPLDEATTSSLDALKAFSESARVENESGSAAAIQLAQRAVELDPKFAAAWAILGRLYGDIGQEKSSAESTAKAYEFRDHASDHERFFIVASYEMQVTGNLEKAEQTCETWAQVYPNDAGSYGFRAGLILRVFGQYDKAIENAEHLVGIHPDFAMAYHFVALNDIALGRYKDAQRIGERASARNFKIPYYALDQFRLASLTGDEAAMQRVVTMAAKMPGSEDMIAGQQASSFASHGQLEKARAVSAGAITFMVQSGRREAAARAESGSALREAFLGNRDQAKRLALAALSLSKGRDAQYGAAFAFALSGDSIKAEALASDLEKRFPEDTSVRFHYVPTLRALVALDRHDATKAIELLQANIPYELGSPQSSFSGFYGVLYPVYVRGMAYLMMHRGNDASTEFRKVLDHPGIVANDPIGALAHLELGRAYVQSGNSVGAQAAYKDFLALWNAADQDLPLLKQSRLEFARIEDRNH</sequence>
<dbReference type="STRING" id="1198114.AciX9_2565"/>
<evidence type="ECO:0000256" key="4">
    <source>
        <dbReference type="PROSITE-ProRule" id="PRU01091"/>
    </source>
</evidence>
<dbReference type="EMBL" id="CP002480">
    <property type="protein sequence ID" value="ADW69592.1"/>
    <property type="molecule type" value="Genomic_DNA"/>
</dbReference>
<dbReference type="RefSeq" id="WP_013580907.1">
    <property type="nucleotide sequence ID" value="NC_015064.1"/>
</dbReference>
<dbReference type="SUPFAM" id="SSF48452">
    <property type="entry name" value="TPR-like"/>
    <property type="match status" value="2"/>
</dbReference>
<dbReference type="Gene3D" id="1.10.10.10">
    <property type="entry name" value="Winged helix-like DNA-binding domain superfamily/Winged helix DNA-binding domain"/>
    <property type="match status" value="1"/>
</dbReference>
<dbReference type="Gene3D" id="1.25.40.10">
    <property type="entry name" value="Tetratricopeptide repeat domain"/>
    <property type="match status" value="2"/>
</dbReference>
<evidence type="ECO:0000256" key="2">
    <source>
        <dbReference type="ARBA" id="ARBA00022803"/>
    </source>
</evidence>
<dbReference type="GO" id="GO:0006620">
    <property type="term" value="P:post-translational protein targeting to endoplasmic reticulum membrane"/>
    <property type="evidence" value="ECO:0007669"/>
    <property type="project" value="TreeGrafter"/>
</dbReference>
<feature type="DNA-binding region" description="OmpR/PhoB-type" evidence="4">
    <location>
        <begin position="1"/>
        <end position="98"/>
    </location>
</feature>
<dbReference type="SMART" id="SM00862">
    <property type="entry name" value="Trans_reg_C"/>
    <property type="match status" value="1"/>
</dbReference>
<accession>E8WVR3</accession>
<dbReference type="GO" id="GO:0060090">
    <property type="term" value="F:molecular adaptor activity"/>
    <property type="evidence" value="ECO:0007669"/>
    <property type="project" value="TreeGrafter"/>
</dbReference>
<dbReference type="InterPro" id="IPR047150">
    <property type="entry name" value="SGT"/>
</dbReference>
<feature type="domain" description="OmpR/PhoB-type" evidence="5">
    <location>
        <begin position="1"/>
        <end position="98"/>
    </location>
</feature>
<dbReference type="GO" id="GO:0000160">
    <property type="term" value="P:phosphorelay signal transduction system"/>
    <property type="evidence" value="ECO:0007669"/>
    <property type="project" value="InterPro"/>
</dbReference>
<dbReference type="PaxDb" id="1198114-AciX9_2565"/>
<name>E8WVR3_GRATM</name>
<dbReference type="GO" id="GO:0072380">
    <property type="term" value="C:TRC complex"/>
    <property type="evidence" value="ECO:0007669"/>
    <property type="project" value="TreeGrafter"/>
</dbReference>
<keyword evidence="1" id="KW-0677">Repeat</keyword>
<keyword evidence="7" id="KW-1185">Reference proteome</keyword>
<dbReference type="eggNOG" id="COG0457">
    <property type="taxonomic scope" value="Bacteria"/>
</dbReference>
<dbReference type="Gene3D" id="3.40.50.10610">
    <property type="entry name" value="ABC-type transport auxiliary lipoprotein component"/>
    <property type="match status" value="1"/>
</dbReference>
<evidence type="ECO:0000313" key="7">
    <source>
        <dbReference type="Proteomes" id="UP000000343"/>
    </source>
</evidence>
<evidence type="ECO:0000256" key="3">
    <source>
        <dbReference type="ARBA" id="ARBA00023125"/>
    </source>
</evidence>
<dbReference type="eggNOG" id="COG3710">
    <property type="taxonomic scope" value="Bacteria"/>
</dbReference>
<dbReference type="GO" id="GO:0006355">
    <property type="term" value="P:regulation of DNA-templated transcription"/>
    <property type="evidence" value="ECO:0007669"/>
    <property type="project" value="InterPro"/>
</dbReference>
<evidence type="ECO:0000256" key="1">
    <source>
        <dbReference type="ARBA" id="ARBA00022737"/>
    </source>
</evidence>
<dbReference type="KEGG" id="acm:AciX9_2565"/>
<evidence type="ECO:0000313" key="6">
    <source>
        <dbReference type="EMBL" id="ADW69592.1"/>
    </source>
</evidence>
<dbReference type="InterPro" id="IPR001867">
    <property type="entry name" value="OmpR/PhoB-type_DNA-bd"/>
</dbReference>
<dbReference type="InterPro" id="IPR016032">
    <property type="entry name" value="Sig_transdc_resp-reg_C-effctor"/>
</dbReference>
<gene>
    <name evidence="6" type="ordered locus">AciX9_2565</name>
</gene>
<reference evidence="7" key="1">
    <citation type="submission" date="2011-01" db="EMBL/GenBank/DDBJ databases">
        <title>Complete sequence of chromosome of Acidobacterium sp. MP5ACTX9.</title>
        <authorList>
            <consortium name="US DOE Joint Genome Institute"/>
            <person name="Lucas S."/>
            <person name="Copeland A."/>
            <person name="Lapidus A."/>
            <person name="Cheng J.-F."/>
            <person name="Goodwin L."/>
            <person name="Pitluck S."/>
            <person name="Teshima H."/>
            <person name="Detter J.C."/>
            <person name="Han C."/>
            <person name="Tapia R."/>
            <person name="Land M."/>
            <person name="Hauser L."/>
            <person name="Kyrpides N."/>
            <person name="Ivanova N."/>
            <person name="Ovchinnikova G."/>
            <person name="Pagani I."/>
            <person name="Rawat S.R."/>
            <person name="Mannisto M."/>
            <person name="Haggblom M.M."/>
            <person name="Woyke T."/>
        </authorList>
    </citation>
    <scope>NUCLEOTIDE SEQUENCE [LARGE SCALE GENOMIC DNA]</scope>
    <source>
        <strain evidence="7">MP5ACTX9</strain>
    </source>
</reference>
<evidence type="ECO:0000259" key="5">
    <source>
        <dbReference type="PROSITE" id="PS51755"/>
    </source>
</evidence>
<dbReference type="PANTHER" id="PTHR45831">
    <property type="entry name" value="LD24721P"/>
    <property type="match status" value="1"/>
</dbReference>
<dbReference type="PANTHER" id="PTHR45831:SF2">
    <property type="entry name" value="LD24721P"/>
    <property type="match status" value="1"/>
</dbReference>